<dbReference type="InterPro" id="IPR043129">
    <property type="entry name" value="ATPase_NBD"/>
</dbReference>
<sequence length="1980" mass="221877">MASSWAPAGTPRPPVCDTHCAWESCSPPPLPHSPPLREIDSYEMRIGGLRWKQQEAPMTWSPCGPLKVITLCLRGSLCPYFHRPSSTSRRGKLLCTVRVALNPGQKQRTVNLKTPVSFHGDKERKMPFVSQTSLQSDYTLFSSNCPIVIDNGGSNFELVWAGETDPRIIFRNIVQRPRHKATEKLVGSENYLSWSASVELWFMGQGYEDHLITQEADIPKARGLYTNDIQRLYKVASAIVHLSQQDLDLSTYIGQIASLKEQFLTVMPLTPDVGAQQTQLDKFFMVLTLIGLRPDLEPIRDQILGSSSVPSLDDVFARLLRISSTQTLPSDSASDSSVLVSQTTSRGGRSGTRGRGQRPHCTYCNKLGHTRDRCYQLHGRPPRTAHMAQSSDSPLPQPPSSSASQTSQASITSIAQPGNASACLTHTSSLGPWILDSGASDHLSGNMDLFSSITTTSDLPTVTLANGSQTVAKGIGLTLPLPSLPLTSVLYTPECPFNLISISKITRTLNCSITFSDKFVTLQGRSTGKTIGIGRESQGLYHLTSDSSPAVCISTDAPLLIHNRLGHPSLSKFQKMVPRFSTLSSLPCESCQLGKHTRVSFPKRLNNRAKSPFELVHTDVWGPCRTASTLGFQYFVTFIDDYSRSQFTSFMSHHGILHQSSCAHTPQQNGVAERKNRHLVETARTLLLHNHDKLSAKAMKCLFLGYSRLQKGYRCYSLETHRYFISADVTFFEDSPFFSTTSESLPVSEVLSIPIVSPPDAMPPRPLQVYHRRPRVVAPLPFPEHLLTHFLSLRLHLPRLCLLLMTYHCCSERLRQTMVDEMAALHSNGTWDLVVLPSGKSTVGCRWVYAVKVGPDGQVDRLKARLVAKGYTQVYGSDYGDTFSPVAKIASVRLLLSMAAMCSWPLYQLDIKNAFLHGDLAEEVYMEQPPGFVAQGSLCIYLVVYVDDIVITGSDQDGIQKLKQHLFTYFQTKDLGKLKYFLGIEIAQSSSGVVLSQRKYALDILEETGMLDCKPVDTPMDPNVKLVPGQGEPLGDPGRYRRLVGKLNYLTITRPDISFPVSVVSQFLQSPCDSHWDAVIRILRYIKSTPGQGVLYENRGHTQVVGYTDADWADSPTDRRSTSGYCVLLEELRFGKDEQMKLICDNQAALHIASNPVFHEMTKHIEVDCHFIKEKIASGCVATSFVNSNDQLADIFTKSLKGETVTIVGDHDPALMKYFDCTRSSPRSAFDSNVVYQFEIMEYILDYGFERMGADGSQKILEFGNCLDAVKAEIMRFKFMHDRLFHGDGSKQVDHPVLITECVCNPVQSRSKMAELLFETYGVPSVAFGVDAAFSYKYNQQLGICDKDGLVVCPGFTTTHVIPDGVKLGLAFNLIPSFRVAALTFTLKISTTHKTWRDNQERAEVGDVGHDSQRPSQLLCKVDRLLKNQGCLDLRAHWTVILVNDDDDGGYDSDVCCFQFVDGEPVYKACCRTNIGGFHNTWEKVEDLKMEHCYIATDYASEARLFQKRGKEAEDKTRCWQLPWVPPPVEGLPSEEEIARKAAIKERQGQRLREMAEAKRSSRINELENELQGLEFLLQQLGNVEEKDIASFLAETGYVSKQEIESSRAKVMQSLRKAKGEPKGEQAETEEKVDPSAAEKYPLINISDNMLTPEQLKEKKKQLFLKTTSEGRQRAKQKRFEEELERERQNQQDEEKRLENPELYLEQLRAKHRELSEKVEQRKRHKTNGNHTNGNHNLSGGVGRGERLNAAQKERMRLLTTAAFDRGKGEDTFGARDEDWQLYKLMSKDNDEDEEGPDAYEAELARISSRLQDIDPNFVSKSELVPFQPVVEVPSFRPLSKEDFQIVFGVERFRCPEILFHPNLVGVDQVGVDEMAGVSIRRLPSRSQGLNERMTNSILLTGGSCLFPGIHERLEAGIRMIRPCGSPIRVVRASDPVLDAWRGAAVYAASLQFPGQTFSKTDYYEKGEDWLRRYTLRYTL</sequence>
<dbReference type="InterPro" id="IPR043502">
    <property type="entry name" value="DNA/RNA_pol_sf"/>
</dbReference>
<dbReference type="InterPro" id="IPR054722">
    <property type="entry name" value="PolX-like_BBD"/>
</dbReference>
<feature type="domain" description="GAG-pre-integrase" evidence="7">
    <location>
        <begin position="539"/>
        <end position="596"/>
    </location>
</feature>
<feature type="domain" description="Reverse transcriptase Ty1/copia-type" evidence="6">
    <location>
        <begin position="828"/>
        <end position="935"/>
    </location>
</feature>
<dbReference type="Pfam" id="PF22936">
    <property type="entry name" value="Pol_BBD"/>
    <property type="match status" value="1"/>
</dbReference>
<dbReference type="InterPro" id="IPR025724">
    <property type="entry name" value="GAG-pre-integrase_dom"/>
</dbReference>
<dbReference type="InterPro" id="IPR012337">
    <property type="entry name" value="RNaseH-like_sf"/>
</dbReference>
<feature type="region of interest" description="Disordered" evidence="5">
    <location>
        <begin position="327"/>
        <end position="360"/>
    </location>
</feature>
<proteinExistence type="inferred from homology"/>
<dbReference type="GO" id="GO:0004190">
    <property type="term" value="F:aspartic-type endopeptidase activity"/>
    <property type="evidence" value="ECO:0007669"/>
    <property type="project" value="UniProtKB-KW"/>
</dbReference>
<dbReference type="EMBL" id="QGNW01001229">
    <property type="protein sequence ID" value="RVW49311.1"/>
    <property type="molecule type" value="Genomic_DNA"/>
</dbReference>
<evidence type="ECO:0000259" key="6">
    <source>
        <dbReference type="Pfam" id="PF07727"/>
    </source>
</evidence>
<reference evidence="10 11" key="1">
    <citation type="journal article" date="2018" name="PLoS Genet.">
        <title>Population sequencing reveals clonal diversity and ancestral inbreeding in the grapevine cultivar Chardonnay.</title>
        <authorList>
            <person name="Roach M.J."/>
            <person name="Johnson D.L."/>
            <person name="Bohlmann J."/>
            <person name="van Vuuren H.J."/>
            <person name="Jones S.J."/>
            <person name="Pretorius I.S."/>
            <person name="Schmidt S.A."/>
            <person name="Borneman A.R."/>
        </authorList>
    </citation>
    <scope>NUCLEOTIDE SEQUENCE [LARGE SCALE GENOMIC DNA]</scope>
    <source>
        <strain evidence="11">cv. Chardonnay</strain>
        <tissue evidence="10">Leaf</tissue>
    </source>
</reference>
<feature type="compositionally biased region" description="Basic and acidic residues" evidence="5">
    <location>
        <begin position="1669"/>
        <end position="1699"/>
    </location>
</feature>
<evidence type="ECO:0000259" key="8">
    <source>
        <dbReference type="Pfam" id="PF22936"/>
    </source>
</evidence>
<dbReference type="Pfam" id="PF07727">
    <property type="entry name" value="RVT_2"/>
    <property type="match status" value="2"/>
</dbReference>
<dbReference type="InterPro" id="IPR057670">
    <property type="entry name" value="SH3_retrovirus"/>
</dbReference>
<dbReference type="FunFam" id="3.30.420.40:FF:000058">
    <property type="entry name" value="Putative actin-related protein 5"/>
    <property type="match status" value="1"/>
</dbReference>
<dbReference type="GO" id="GO:0005634">
    <property type="term" value="C:nucleus"/>
    <property type="evidence" value="ECO:0007669"/>
    <property type="project" value="UniProtKB-SubCell"/>
</dbReference>
<gene>
    <name evidence="10" type="primary">ARP5_0</name>
    <name evidence="10" type="ORF">CK203_073247</name>
</gene>
<dbReference type="Gene3D" id="3.90.640.10">
    <property type="entry name" value="Actin, Chain A, domain 4"/>
    <property type="match status" value="1"/>
</dbReference>
<dbReference type="SUPFAM" id="SSF53098">
    <property type="entry name" value="Ribonuclease H-like"/>
    <property type="match status" value="1"/>
</dbReference>
<keyword evidence="2" id="KW-0645">Protease</keyword>
<feature type="region of interest" description="Disordered" evidence="5">
    <location>
        <begin position="1664"/>
        <end position="1699"/>
    </location>
</feature>
<dbReference type="InterPro" id="IPR004000">
    <property type="entry name" value="Actin"/>
</dbReference>
<feature type="compositionally biased region" description="Basic and acidic residues" evidence="5">
    <location>
        <begin position="1618"/>
        <end position="1634"/>
    </location>
</feature>
<dbReference type="Proteomes" id="UP000288805">
    <property type="component" value="Unassembled WGS sequence"/>
</dbReference>
<comment type="subcellular location">
    <subcellularLocation>
        <location evidence="1">Nucleus</location>
    </subcellularLocation>
</comment>
<feature type="domain" description="Reverse transcriptase Ty1/copia-type" evidence="6">
    <location>
        <begin position="937"/>
        <end position="1020"/>
    </location>
</feature>
<dbReference type="GO" id="GO:0003676">
    <property type="term" value="F:nucleic acid binding"/>
    <property type="evidence" value="ECO:0007669"/>
    <property type="project" value="InterPro"/>
</dbReference>
<keyword evidence="2" id="KW-0064">Aspartyl protease</keyword>
<dbReference type="SMART" id="SM00268">
    <property type="entry name" value="ACTIN"/>
    <property type="match status" value="1"/>
</dbReference>
<dbReference type="PANTHER" id="PTHR11439">
    <property type="entry name" value="GAG-POL-RELATED RETROTRANSPOSON"/>
    <property type="match status" value="1"/>
</dbReference>
<feature type="region of interest" description="Disordered" evidence="5">
    <location>
        <begin position="375"/>
        <end position="411"/>
    </location>
</feature>
<dbReference type="Gene3D" id="3.30.420.40">
    <property type="match status" value="4"/>
</dbReference>
<evidence type="ECO:0000256" key="5">
    <source>
        <dbReference type="SAM" id="MobiDB-lite"/>
    </source>
</evidence>
<evidence type="ECO:0000259" key="7">
    <source>
        <dbReference type="Pfam" id="PF13976"/>
    </source>
</evidence>
<accession>A0A438ENI9</accession>
<evidence type="ECO:0000256" key="2">
    <source>
        <dbReference type="ARBA" id="ARBA00022750"/>
    </source>
</evidence>
<dbReference type="Pfam" id="PF00022">
    <property type="entry name" value="Actin"/>
    <property type="match status" value="2"/>
</dbReference>
<evidence type="ECO:0000313" key="10">
    <source>
        <dbReference type="EMBL" id="RVW49311.1"/>
    </source>
</evidence>
<comment type="similarity">
    <text evidence="4">Belongs to the actin family.</text>
</comment>
<dbReference type="CDD" id="cd09272">
    <property type="entry name" value="RNase_HI_RT_Ty1"/>
    <property type="match status" value="1"/>
</dbReference>
<dbReference type="InterPro" id="IPR036397">
    <property type="entry name" value="RNaseH_sf"/>
</dbReference>
<evidence type="ECO:0000313" key="11">
    <source>
        <dbReference type="Proteomes" id="UP000288805"/>
    </source>
</evidence>
<organism evidence="10 11">
    <name type="scientific">Vitis vinifera</name>
    <name type="common">Grape</name>
    <dbReference type="NCBI Taxonomy" id="29760"/>
    <lineage>
        <taxon>Eukaryota</taxon>
        <taxon>Viridiplantae</taxon>
        <taxon>Streptophyta</taxon>
        <taxon>Embryophyta</taxon>
        <taxon>Tracheophyta</taxon>
        <taxon>Spermatophyta</taxon>
        <taxon>Magnoliopsida</taxon>
        <taxon>eudicotyledons</taxon>
        <taxon>Gunneridae</taxon>
        <taxon>Pentapetalae</taxon>
        <taxon>rosids</taxon>
        <taxon>Vitales</taxon>
        <taxon>Vitaceae</taxon>
        <taxon>Viteae</taxon>
        <taxon>Vitis</taxon>
    </lineage>
</organism>
<name>A0A438ENI9_VITVI</name>
<dbReference type="PANTHER" id="PTHR11439:SF484">
    <property type="entry name" value="REVERSE TRANSCRIPTASE TY1_COPIA-TYPE DOMAIN-CONTAINING PROTEIN"/>
    <property type="match status" value="1"/>
</dbReference>
<keyword evidence="2" id="KW-0378">Hydrolase</keyword>
<evidence type="ECO:0000259" key="9">
    <source>
        <dbReference type="Pfam" id="PF25597"/>
    </source>
</evidence>
<feature type="domain" description="Retrovirus-related Pol polyprotein from transposon TNT 1-94-like beta-barrel" evidence="8">
    <location>
        <begin position="433"/>
        <end position="506"/>
    </location>
</feature>
<dbReference type="GO" id="GO:0030029">
    <property type="term" value="P:actin filament-based process"/>
    <property type="evidence" value="ECO:0007669"/>
    <property type="project" value="UniProtKB-ARBA"/>
</dbReference>
<evidence type="ECO:0000256" key="3">
    <source>
        <dbReference type="ARBA" id="ARBA00023242"/>
    </source>
</evidence>
<feature type="compositionally biased region" description="Low complexity" evidence="5">
    <location>
        <begin position="330"/>
        <end position="347"/>
    </location>
</feature>
<feature type="region of interest" description="Disordered" evidence="5">
    <location>
        <begin position="1613"/>
        <end position="1636"/>
    </location>
</feature>
<dbReference type="Gene3D" id="3.30.420.10">
    <property type="entry name" value="Ribonuclease H-like superfamily/Ribonuclease H"/>
    <property type="match status" value="1"/>
</dbReference>
<dbReference type="InterPro" id="IPR013103">
    <property type="entry name" value="RVT_2"/>
</dbReference>
<evidence type="ECO:0000256" key="1">
    <source>
        <dbReference type="ARBA" id="ARBA00004123"/>
    </source>
</evidence>
<dbReference type="SUPFAM" id="SSF53067">
    <property type="entry name" value="Actin-like ATPase domain"/>
    <property type="match status" value="3"/>
</dbReference>
<dbReference type="SUPFAM" id="SSF56672">
    <property type="entry name" value="DNA/RNA polymerases"/>
    <property type="match status" value="1"/>
</dbReference>
<protein>
    <submittedName>
        <fullName evidence="10">Actin-related protein 5</fullName>
    </submittedName>
</protein>
<feature type="region of interest" description="Disordered" evidence="5">
    <location>
        <begin position="1721"/>
        <end position="1744"/>
    </location>
</feature>
<dbReference type="Pfam" id="PF25597">
    <property type="entry name" value="SH3_retrovirus"/>
    <property type="match status" value="1"/>
</dbReference>
<feature type="compositionally biased region" description="Low complexity" evidence="5">
    <location>
        <begin position="388"/>
        <end position="411"/>
    </location>
</feature>
<evidence type="ECO:0000256" key="4">
    <source>
        <dbReference type="RuleBase" id="RU000487"/>
    </source>
</evidence>
<dbReference type="FunFam" id="3.30.420.40:FF:000048">
    <property type="entry name" value="ARP5 actin-related protein 5 homolog"/>
    <property type="match status" value="1"/>
</dbReference>
<comment type="caution">
    <text evidence="10">The sequence shown here is derived from an EMBL/GenBank/DDBJ whole genome shotgun (WGS) entry which is preliminary data.</text>
</comment>
<feature type="domain" description="Retroviral polymerase SH3-like" evidence="9">
    <location>
        <begin position="689"/>
        <end position="742"/>
    </location>
</feature>
<keyword evidence="3" id="KW-0539">Nucleus</keyword>
<dbReference type="Pfam" id="PF13976">
    <property type="entry name" value="gag_pre-integrs"/>
    <property type="match status" value="1"/>
</dbReference>